<evidence type="ECO:0000313" key="2">
    <source>
        <dbReference type="Proteomes" id="UP001600888"/>
    </source>
</evidence>
<dbReference type="EMBL" id="JBAWTH010000066">
    <property type="protein sequence ID" value="KAL2280478.1"/>
    <property type="molecule type" value="Genomic_DNA"/>
</dbReference>
<proteinExistence type="predicted"/>
<evidence type="ECO:0000313" key="1">
    <source>
        <dbReference type="EMBL" id="KAL2280478.1"/>
    </source>
</evidence>
<protein>
    <submittedName>
        <fullName evidence="1">Uncharacterized protein</fullName>
    </submittedName>
</protein>
<name>A0ABR4EDF2_9PEZI</name>
<comment type="caution">
    <text evidence="1">The sequence shown here is derived from an EMBL/GenBank/DDBJ whole genome shotgun (WGS) entry which is preliminary data.</text>
</comment>
<accession>A0ABR4EDF2</accession>
<reference evidence="1 2" key="1">
    <citation type="submission" date="2024-03" db="EMBL/GenBank/DDBJ databases">
        <title>A high-quality draft genome sequence of Diaporthe vaccinii, a causative agent of upright dieback and viscid rot disease in cranberry plants.</title>
        <authorList>
            <person name="Sarrasin M."/>
            <person name="Lang B.F."/>
            <person name="Burger G."/>
        </authorList>
    </citation>
    <scope>NUCLEOTIDE SEQUENCE [LARGE SCALE GENOMIC DNA]</scope>
    <source>
        <strain evidence="1 2">IS7</strain>
    </source>
</reference>
<keyword evidence="2" id="KW-1185">Reference proteome</keyword>
<sequence>MRQSKYVAHLFEIVSILITVPESYDHLFFSFSSQPSSVIGITLPVCATSCAETPAWSRGIQSSGGWDVTTCGRYASASNLSVTPKLISRSGRYERSVK</sequence>
<organism evidence="1 2">
    <name type="scientific">Diaporthe vaccinii</name>
    <dbReference type="NCBI Taxonomy" id="105482"/>
    <lineage>
        <taxon>Eukaryota</taxon>
        <taxon>Fungi</taxon>
        <taxon>Dikarya</taxon>
        <taxon>Ascomycota</taxon>
        <taxon>Pezizomycotina</taxon>
        <taxon>Sordariomycetes</taxon>
        <taxon>Sordariomycetidae</taxon>
        <taxon>Diaporthales</taxon>
        <taxon>Diaporthaceae</taxon>
        <taxon>Diaporthe</taxon>
        <taxon>Diaporthe eres species complex</taxon>
    </lineage>
</organism>
<dbReference type="Proteomes" id="UP001600888">
    <property type="component" value="Unassembled WGS sequence"/>
</dbReference>
<gene>
    <name evidence="1" type="ORF">FJTKL_12469</name>
</gene>